<organism evidence="2">
    <name type="scientific">marine sediment metagenome</name>
    <dbReference type="NCBI Taxonomy" id="412755"/>
    <lineage>
        <taxon>unclassified sequences</taxon>
        <taxon>metagenomes</taxon>
        <taxon>ecological metagenomes</taxon>
    </lineage>
</organism>
<dbReference type="InterPro" id="IPR006674">
    <property type="entry name" value="HD_domain"/>
</dbReference>
<proteinExistence type="predicted"/>
<gene>
    <name evidence="2" type="ORF">LCGC14_0873810</name>
</gene>
<dbReference type="InterPro" id="IPR003607">
    <property type="entry name" value="HD/PDEase_dom"/>
</dbReference>
<feature type="domain" description="HD" evidence="1">
    <location>
        <begin position="47"/>
        <end position="110"/>
    </location>
</feature>
<protein>
    <recommendedName>
        <fullName evidence="1">HD domain-containing protein</fullName>
    </recommendedName>
</protein>
<dbReference type="AlphaFoldDB" id="A0A0F9P8U1"/>
<accession>A0A0F9P8U1</accession>
<dbReference type="NCBIfam" id="TIGR00277">
    <property type="entry name" value="HDIG"/>
    <property type="match status" value="1"/>
</dbReference>
<sequence length="134" mass="14961">MDLDPFKSGKIWNFDGFKEIVMLEKHILSLVRNYAFNNSEKDDIHGFSHTERVHELSIQIGKSLGANLFILRISALLHDVGRVRERNSSLKENHADLSAKMASQFLNTLNFKISDSGSTDSIPAINCATDATLA</sequence>
<dbReference type="SUPFAM" id="SSF109604">
    <property type="entry name" value="HD-domain/PDEase-like"/>
    <property type="match status" value="1"/>
</dbReference>
<dbReference type="Gene3D" id="1.10.3210.10">
    <property type="entry name" value="Hypothetical protein af1432"/>
    <property type="match status" value="1"/>
</dbReference>
<evidence type="ECO:0000313" key="2">
    <source>
        <dbReference type="EMBL" id="KKN26519.1"/>
    </source>
</evidence>
<name>A0A0F9P8U1_9ZZZZ</name>
<evidence type="ECO:0000259" key="1">
    <source>
        <dbReference type="Pfam" id="PF01966"/>
    </source>
</evidence>
<dbReference type="EMBL" id="LAZR01002712">
    <property type="protein sequence ID" value="KKN26519.1"/>
    <property type="molecule type" value="Genomic_DNA"/>
</dbReference>
<dbReference type="Pfam" id="PF01966">
    <property type="entry name" value="HD"/>
    <property type="match status" value="1"/>
</dbReference>
<comment type="caution">
    <text evidence="2">The sequence shown here is derived from an EMBL/GenBank/DDBJ whole genome shotgun (WGS) entry which is preliminary data.</text>
</comment>
<reference evidence="2" key="1">
    <citation type="journal article" date="2015" name="Nature">
        <title>Complex archaea that bridge the gap between prokaryotes and eukaryotes.</title>
        <authorList>
            <person name="Spang A."/>
            <person name="Saw J.H."/>
            <person name="Jorgensen S.L."/>
            <person name="Zaremba-Niedzwiedzka K."/>
            <person name="Martijn J."/>
            <person name="Lind A.E."/>
            <person name="van Eijk R."/>
            <person name="Schleper C."/>
            <person name="Guy L."/>
            <person name="Ettema T.J."/>
        </authorList>
    </citation>
    <scope>NUCLEOTIDE SEQUENCE</scope>
</reference>
<dbReference type="CDD" id="cd00077">
    <property type="entry name" value="HDc"/>
    <property type="match status" value="1"/>
</dbReference>
<dbReference type="InterPro" id="IPR006675">
    <property type="entry name" value="HDIG_dom"/>
</dbReference>